<feature type="compositionally biased region" description="Basic and acidic residues" evidence="1">
    <location>
        <begin position="94"/>
        <end position="109"/>
    </location>
</feature>
<evidence type="ECO:0000313" key="2">
    <source>
        <dbReference type="EMBL" id="DAF99427.1"/>
    </source>
</evidence>
<proteinExistence type="predicted"/>
<feature type="region of interest" description="Disordered" evidence="1">
    <location>
        <begin position="1"/>
        <end position="21"/>
    </location>
</feature>
<feature type="region of interest" description="Disordered" evidence="1">
    <location>
        <begin position="62"/>
        <end position="113"/>
    </location>
</feature>
<dbReference type="EMBL" id="BK016165">
    <property type="protein sequence ID" value="DAF99427.1"/>
    <property type="molecule type" value="Genomic_DNA"/>
</dbReference>
<evidence type="ECO:0000256" key="1">
    <source>
        <dbReference type="SAM" id="MobiDB-lite"/>
    </source>
</evidence>
<feature type="compositionally biased region" description="Acidic residues" evidence="1">
    <location>
        <begin position="77"/>
        <end position="87"/>
    </location>
</feature>
<sequence length="134" mass="14286">MAVTSRSKSCPTDGRYRTTRRTYGRSGSMKTCFSPLCSVTVRNQCICPAEQMSSRDEVELVLGPGEGCEGGDRAEGCEGEGDPEDDGAGLGEAAPRDDVGDEGPKHLCDEECDGDGDEVQKHVKSFLWSGSSMI</sequence>
<name>A0A8S5UYA8_9CAUD</name>
<reference evidence="2" key="1">
    <citation type="journal article" date="2021" name="Proc. Natl. Acad. Sci. U.S.A.">
        <title>A Catalog of Tens of Thousands of Viruses from Human Metagenomes Reveals Hidden Associations with Chronic Diseases.</title>
        <authorList>
            <person name="Tisza M.J."/>
            <person name="Buck C.B."/>
        </authorList>
    </citation>
    <scope>NUCLEOTIDE SEQUENCE</scope>
    <source>
        <strain evidence="2">CtjKY6</strain>
    </source>
</reference>
<feature type="compositionally biased region" description="Polar residues" evidence="1">
    <location>
        <begin position="1"/>
        <end position="10"/>
    </location>
</feature>
<accession>A0A8S5UYA8</accession>
<protein>
    <submittedName>
        <fullName evidence="2">Uncharacterized protein</fullName>
    </submittedName>
</protein>
<organism evidence="2">
    <name type="scientific">Siphoviridae sp. ctjKY6</name>
    <dbReference type="NCBI Taxonomy" id="2825631"/>
    <lineage>
        <taxon>Viruses</taxon>
        <taxon>Duplodnaviria</taxon>
        <taxon>Heunggongvirae</taxon>
        <taxon>Uroviricota</taxon>
        <taxon>Caudoviricetes</taxon>
    </lineage>
</organism>